<dbReference type="AlphaFoldDB" id="A0A7X4GY37"/>
<name>A0A7X4GY37_9BURK</name>
<protein>
    <recommendedName>
        <fullName evidence="3">Helix-turn-helix domain-containing protein</fullName>
    </recommendedName>
</protein>
<proteinExistence type="predicted"/>
<accession>A0A7X4GY37</accession>
<dbReference type="Proteomes" id="UP000469734">
    <property type="component" value="Unassembled WGS sequence"/>
</dbReference>
<dbReference type="RefSeq" id="WP_161049064.1">
    <property type="nucleotide sequence ID" value="NZ_WWCR01000002.1"/>
</dbReference>
<evidence type="ECO:0000313" key="1">
    <source>
        <dbReference type="EMBL" id="MYM71326.1"/>
    </source>
</evidence>
<organism evidence="1 2">
    <name type="scientific">Duganella margarita</name>
    <dbReference type="NCBI Taxonomy" id="2692170"/>
    <lineage>
        <taxon>Bacteria</taxon>
        <taxon>Pseudomonadati</taxon>
        <taxon>Pseudomonadota</taxon>
        <taxon>Betaproteobacteria</taxon>
        <taxon>Burkholderiales</taxon>
        <taxon>Oxalobacteraceae</taxon>
        <taxon>Telluria group</taxon>
        <taxon>Duganella</taxon>
    </lineage>
</organism>
<dbReference type="EMBL" id="WWCR01000002">
    <property type="protein sequence ID" value="MYM71326.1"/>
    <property type="molecule type" value="Genomic_DNA"/>
</dbReference>
<evidence type="ECO:0000313" key="2">
    <source>
        <dbReference type="Proteomes" id="UP000469734"/>
    </source>
</evidence>
<gene>
    <name evidence="1" type="ORF">GTP56_03840</name>
</gene>
<comment type="caution">
    <text evidence="1">The sequence shown here is derived from an EMBL/GenBank/DDBJ whole genome shotgun (WGS) entry which is preliminary data.</text>
</comment>
<evidence type="ECO:0008006" key="3">
    <source>
        <dbReference type="Google" id="ProtNLM"/>
    </source>
</evidence>
<reference evidence="1 2" key="1">
    <citation type="submission" date="2019-12" db="EMBL/GenBank/DDBJ databases">
        <title>Novel species isolated from a subtropical stream in China.</title>
        <authorList>
            <person name="Lu H."/>
        </authorList>
    </citation>
    <scope>NUCLEOTIDE SEQUENCE [LARGE SCALE GENOMIC DNA]</scope>
    <source>
        <strain evidence="1 2">FT134W</strain>
    </source>
</reference>
<sequence length="148" mass="17016">MGNDGVLKPERATEQCSGTSMSLAHVARQLGTSEKRVLQLVRKGLLKKASKHHVTTHIDRASLMKFLRTLRRPEMIEEHLAAEQLGRSVYWLRTHWGNDIIKIHDFVLGRYVEQAKVDMVAKMRQKYMSSTTACQKLGVDRKFLRSLE</sequence>